<evidence type="ECO:0000256" key="1">
    <source>
        <dbReference type="ARBA" id="ARBA00001932"/>
    </source>
</evidence>
<dbReference type="Pfam" id="PF00875">
    <property type="entry name" value="DNA_photolyase"/>
    <property type="match status" value="1"/>
</dbReference>
<dbReference type="InterPro" id="IPR005101">
    <property type="entry name" value="Cryptochr/Photolyase_FAD-bd"/>
</dbReference>
<keyword evidence="4 7" id="KW-0157">Chromophore</keyword>
<keyword evidence="9" id="KW-0456">Lyase</keyword>
<evidence type="ECO:0000259" key="8">
    <source>
        <dbReference type="PROSITE" id="PS51645"/>
    </source>
</evidence>
<keyword evidence="2 5" id="KW-0285">Flavoprotein</keyword>
<evidence type="ECO:0000256" key="4">
    <source>
        <dbReference type="ARBA" id="ARBA00022991"/>
    </source>
</evidence>
<dbReference type="RefSeq" id="WP_160907960.1">
    <property type="nucleotide sequence ID" value="NZ_WVHS01000004.1"/>
</dbReference>
<evidence type="ECO:0000256" key="7">
    <source>
        <dbReference type="RuleBase" id="RU004182"/>
    </source>
</evidence>
<dbReference type="InterPro" id="IPR002081">
    <property type="entry name" value="Cryptochrome/DNA_photolyase_1"/>
</dbReference>
<dbReference type="Proteomes" id="UP000451233">
    <property type="component" value="Unassembled WGS sequence"/>
</dbReference>
<dbReference type="GO" id="GO:0071949">
    <property type="term" value="F:FAD binding"/>
    <property type="evidence" value="ECO:0007669"/>
    <property type="project" value="TreeGrafter"/>
</dbReference>
<evidence type="ECO:0000256" key="6">
    <source>
        <dbReference type="PIRSR" id="PIRSR602081-2"/>
    </source>
</evidence>
<dbReference type="GO" id="GO:0006139">
    <property type="term" value="P:nucleobase-containing compound metabolic process"/>
    <property type="evidence" value="ECO:0007669"/>
    <property type="project" value="UniProtKB-ARBA"/>
</dbReference>
<sequence length="439" mass="52030">MANKRSPVNIFWFRRDLRLTDNAGLYHALKQGLPVIPLFIFDTHILDKLPDKNDARVTFIHHALAEMNEELTRFSSSLCVKYGKPEEVWQELTAEFDIREVIANTDYEPYATEREDKVRKVLGKNKIPLTTYKDQVIFEKDEVVKDDGKPYTVFTPYKRKWLATLNPELHLKAYPVTKYAKNFYAHTSWELPSLKQIGFEKSDLELPGKTYRDVIEDYHRTRDFPSVEGTSRIGAHLRFGTLSIRKVTLDAWEAREKTWLNELVWRDFYAMILWHFPETATAAFRKNFDNIRWRNHEAEFEAWCEGKTGYPLVDAGMRQLNETGWMHNRIRMVTASFLAKHLLIDWRWGEAYFARRLIDYDMASNVGGWQWAAGSGNDAVPYFRVFNPQLQQERFDPEMKYIRRWVPEFHDPFKYPKPIVDHREARERVLKEFKRAFAG</sequence>
<name>A0A7K1Y2N5_9SPHI</name>
<feature type="binding site" evidence="5">
    <location>
        <begin position="359"/>
        <end position="361"/>
    </location>
    <ligand>
        <name>FAD</name>
        <dbReference type="ChEBI" id="CHEBI:57692"/>
    </ligand>
</feature>
<feature type="binding site" evidence="5">
    <location>
        <position position="259"/>
    </location>
    <ligand>
        <name>FAD</name>
        <dbReference type="ChEBI" id="CHEBI:57692"/>
    </ligand>
</feature>
<organism evidence="9 10">
    <name type="scientific">Hufsiella ginkgonis</name>
    <dbReference type="NCBI Taxonomy" id="2695274"/>
    <lineage>
        <taxon>Bacteria</taxon>
        <taxon>Pseudomonadati</taxon>
        <taxon>Bacteroidota</taxon>
        <taxon>Sphingobacteriia</taxon>
        <taxon>Sphingobacteriales</taxon>
        <taxon>Sphingobacteriaceae</taxon>
        <taxon>Hufsiella</taxon>
    </lineage>
</organism>
<accession>A0A7K1Y2N5</accession>
<comment type="cofactor">
    <cofactor evidence="1">
        <name>(6R)-5,10-methylene-5,6,7,8-tetrahydrofolate</name>
        <dbReference type="ChEBI" id="CHEBI:15636"/>
    </cofactor>
</comment>
<dbReference type="PRINTS" id="PR00147">
    <property type="entry name" value="DNAPHOTLYASE"/>
</dbReference>
<comment type="similarity">
    <text evidence="7">Belongs to the DNA photolyase family.</text>
</comment>
<dbReference type="AlphaFoldDB" id="A0A7K1Y2N5"/>
<feature type="site" description="Electron transfer via tryptophanyl radical" evidence="6">
    <location>
        <position position="369"/>
    </location>
</feature>
<dbReference type="PROSITE" id="PS00394">
    <property type="entry name" value="DNA_PHOTOLYASES_1_1"/>
    <property type="match status" value="1"/>
</dbReference>
<reference evidence="9 10" key="1">
    <citation type="submission" date="2019-11" db="EMBL/GenBank/DDBJ databases">
        <title>Pedobacter sp. HMF7056 Genome sequencing and assembly.</title>
        <authorList>
            <person name="Kang H."/>
            <person name="Kim H."/>
            <person name="Joh K."/>
        </authorList>
    </citation>
    <scope>NUCLEOTIDE SEQUENCE [LARGE SCALE GENOMIC DNA]</scope>
    <source>
        <strain evidence="9 10">HMF7056</strain>
    </source>
</reference>
<evidence type="ECO:0000313" key="9">
    <source>
        <dbReference type="EMBL" id="MXV16946.1"/>
    </source>
</evidence>
<dbReference type="Gene3D" id="1.25.40.80">
    <property type="match status" value="1"/>
</dbReference>
<gene>
    <name evidence="9" type="ORF">GS398_16720</name>
</gene>
<dbReference type="InterPro" id="IPR036134">
    <property type="entry name" value="Crypto/Photolyase_FAD-like_sf"/>
</dbReference>
<dbReference type="GO" id="GO:0006950">
    <property type="term" value="P:response to stress"/>
    <property type="evidence" value="ECO:0007669"/>
    <property type="project" value="UniProtKB-ARBA"/>
</dbReference>
<evidence type="ECO:0000256" key="2">
    <source>
        <dbReference type="ARBA" id="ARBA00022630"/>
    </source>
</evidence>
<evidence type="ECO:0000313" key="10">
    <source>
        <dbReference type="Proteomes" id="UP000451233"/>
    </source>
</evidence>
<dbReference type="InterPro" id="IPR006050">
    <property type="entry name" value="DNA_photolyase_N"/>
</dbReference>
<comment type="caution">
    <text evidence="9">The sequence shown here is derived from an EMBL/GenBank/DDBJ whole genome shotgun (WGS) entry which is preliminary data.</text>
</comment>
<feature type="site" description="Electron transfer via tryptophanyl radical" evidence="6">
    <location>
        <position position="293"/>
    </location>
</feature>
<dbReference type="EMBL" id="WVHS01000004">
    <property type="protein sequence ID" value="MXV16946.1"/>
    <property type="molecule type" value="Genomic_DNA"/>
</dbReference>
<dbReference type="InterPro" id="IPR018394">
    <property type="entry name" value="DNA_photolyase_1_CS_C"/>
</dbReference>
<dbReference type="Pfam" id="PF03441">
    <property type="entry name" value="FAD_binding_7"/>
    <property type="match status" value="1"/>
</dbReference>
<proteinExistence type="inferred from homology"/>
<dbReference type="GO" id="GO:0009416">
    <property type="term" value="P:response to light stimulus"/>
    <property type="evidence" value="ECO:0007669"/>
    <property type="project" value="TreeGrafter"/>
</dbReference>
<dbReference type="InterPro" id="IPR036155">
    <property type="entry name" value="Crypto/Photolyase_N_sf"/>
</dbReference>
<dbReference type="Gene3D" id="3.40.50.620">
    <property type="entry name" value="HUPs"/>
    <property type="match status" value="1"/>
</dbReference>
<protein>
    <submittedName>
        <fullName evidence="9">Deoxyribodipyrimidine photo-lyase</fullName>
    </submittedName>
</protein>
<feature type="binding site" evidence="5">
    <location>
        <begin position="262"/>
        <end position="269"/>
    </location>
    <ligand>
        <name>FAD</name>
        <dbReference type="ChEBI" id="CHEBI:57692"/>
    </ligand>
</feature>
<dbReference type="PANTHER" id="PTHR11455">
    <property type="entry name" value="CRYPTOCHROME"/>
    <property type="match status" value="1"/>
</dbReference>
<dbReference type="PANTHER" id="PTHR11455:SF9">
    <property type="entry name" value="CRYPTOCHROME CIRCADIAN CLOCK 5 ISOFORM X1"/>
    <property type="match status" value="1"/>
</dbReference>
<evidence type="ECO:0000256" key="5">
    <source>
        <dbReference type="PIRSR" id="PIRSR602081-1"/>
    </source>
</evidence>
<dbReference type="SUPFAM" id="SSF52425">
    <property type="entry name" value="Cryptochrome/photolyase, N-terminal domain"/>
    <property type="match status" value="1"/>
</dbReference>
<comment type="cofactor">
    <cofactor evidence="5">
        <name>FAD</name>
        <dbReference type="ChEBI" id="CHEBI:57692"/>
    </cofactor>
    <text evidence="5">Binds 1 FAD per subunit.</text>
</comment>
<keyword evidence="10" id="KW-1185">Reference proteome</keyword>
<feature type="binding site" evidence="5">
    <location>
        <position position="218"/>
    </location>
    <ligand>
        <name>FAD</name>
        <dbReference type="ChEBI" id="CHEBI:57692"/>
    </ligand>
</feature>
<dbReference type="Gene3D" id="1.10.579.10">
    <property type="entry name" value="DNA Cyclobutane Dipyrimidine Photolyase, subunit A, domain 3"/>
    <property type="match status" value="1"/>
</dbReference>
<dbReference type="PROSITE" id="PS00691">
    <property type="entry name" value="DNA_PHOTOLYASES_1_2"/>
    <property type="match status" value="1"/>
</dbReference>
<keyword evidence="3 5" id="KW-0274">FAD</keyword>
<dbReference type="InterPro" id="IPR014729">
    <property type="entry name" value="Rossmann-like_a/b/a_fold"/>
</dbReference>
<dbReference type="PROSITE" id="PS51645">
    <property type="entry name" value="PHR_CRY_ALPHA_BETA"/>
    <property type="match status" value="1"/>
</dbReference>
<dbReference type="GO" id="GO:0003904">
    <property type="term" value="F:deoxyribodipyrimidine photo-lyase activity"/>
    <property type="evidence" value="ECO:0007669"/>
    <property type="project" value="TreeGrafter"/>
</dbReference>
<feature type="site" description="Electron transfer via tryptophanyl radical" evidence="6">
    <location>
        <position position="346"/>
    </location>
</feature>
<feature type="domain" description="Photolyase/cryptochrome alpha/beta" evidence="8">
    <location>
        <begin position="7"/>
        <end position="137"/>
    </location>
</feature>
<dbReference type="SUPFAM" id="SSF48173">
    <property type="entry name" value="Cryptochrome/photolyase FAD-binding domain"/>
    <property type="match status" value="1"/>
</dbReference>
<dbReference type="GO" id="GO:0003677">
    <property type="term" value="F:DNA binding"/>
    <property type="evidence" value="ECO:0007669"/>
    <property type="project" value="TreeGrafter"/>
</dbReference>
<evidence type="ECO:0000256" key="3">
    <source>
        <dbReference type="ARBA" id="ARBA00022827"/>
    </source>
</evidence>